<dbReference type="AlphaFoldDB" id="A0A7M3S9N0"/>
<sequence>MKATIAYLADTNTENYGKGLMLAAHRIGGMGFEAARLPMHVSLKQPFSIPDLNKIESFFDDYAKKLSPISLRFDALDLYESKVFGYESGCLVMKIKPNDTLKNQQKELFKALEEGFGHCPAEHDEDYCFHMTVAIGGSPFGAYKMAYEKIKVLEYAGEALFDKLGLFYYDDDKIKPGSYFCYKSVKLSL</sequence>
<reference evidence="1 2" key="2">
    <citation type="submission" date="2020-08" db="EMBL/GenBank/DDBJ databases">
        <authorList>
            <person name="Ueki A."/>
            <person name="Tonouchi A."/>
        </authorList>
    </citation>
    <scope>NUCLEOTIDE SEQUENCE [LARGE SCALE GENOMIC DNA]</scope>
    <source>
        <strain evidence="1 2">CTTW</strain>
    </source>
</reference>
<dbReference type="Proteomes" id="UP000515703">
    <property type="component" value="Chromosome"/>
</dbReference>
<dbReference type="KEGG" id="acht:bsdcttw_43380"/>
<keyword evidence="2" id="KW-1185">Reference proteome</keyword>
<name>A0A7M3S9N0_9FIRM</name>
<evidence type="ECO:0000313" key="2">
    <source>
        <dbReference type="Proteomes" id="UP000515703"/>
    </source>
</evidence>
<proteinExistence type="predicted"/>
<dbReference type="Pfam" id="PF13563">
    <property type="entry name" value="2_5_RNA_ligase2"/>
    <property type="match status" value="1"/>
</dbReference>
<reference evidence="1 2" key="1">
    <citation type="submission" date="2020-08" db="EMBL/GenBank/DDBJ databases">
        <title>Draft genome sequencing of an Anaerocolumna strain isolated from anoxic soil subjected to BSD treatment.</title>
        <authorList>
            <person name="Uek A."/>
            <person name="Tonouchi A."/>
        </authorList>
    </citation>
    <scope>NUCLEOTIDE SEQUENCE [LARGE SCALE GENOMIC DNA]</scope>
    <source>
        <strain evidence="1 2">CTTW</strain>
    </source>
</reference>
<protein>
    <recommendedName>
        <fullName evidence="3">2'-5' RNA ligase family protein</fullName>
    </recommendedName>
</protein>
<dbReference type="Gene3D" id="3.90.1140.10">
    <property type="entry name" value="Cyclic phosphodiesterase"/>
    <property type="match status" value="1"/>
</dbReference>
<gene>
    <name evidence="1" type="ORF">bsdcttw_43380</name>
</gene>
<dbReference type="EMBL" id="AP023368">
    <property type="protein sequence ID" value="BCK01298.1"/>
    <property type="molecule type" value="Genomic_DNA"/>
</dbReference>
<dbReference type="RefSeq" id="WP_185256884.1">
    <property type="nucleotide sequence ID" value="NZ_AP023368.1"/>
</dbReference>
<dbReference type="SUPFAM" id="SSF55144">
    <property type="entry name" value="LigT-like"/>
    <property type="match status" value="1"/>
</dbReference>
<accession>A0A7M3S9N0</accession>
<dbReference type="InterPro" id="IPR009097">
    <property type="entry name" value="Cyclic_Pdiesterase"/>
</dbReference>
<evidence type="ECO:0008006" key="3">
    <source>
        <dbReference type="Google" id="ProtNLM"/>
    </source>
</evidence>
<organism evidence="1 2">
    <name type="scientific">Anaerocolumna chitinilytica</name>
    <dbReference type="NCBI Taxonomy" id="1727145"/>
    <lineage>
        <taxon>Bacteria</taxon>
        <taxon>Bacillati</taxon>
        <taxon>Bacillota</taxon>
        <taxon>Clostridia</taxon>
        <taxon>Lachnospirales</taxon>
        <taxon>Lachnospiraceae</taxon>
        <taxon>Anaerocolumna</taxon>
    </lineage>
</organism>
<evidence type="ECO:0000313" key="1">
    <source>
        <dbReference type="EMBL" id="BCK01298.1"/>
    </source>
</evidence>